<dbReference type="GO" id="GO:0006107">
    <property type="term" value="P:oxaloacetate metabolic process"/>
    <property type="evidence" value="ECO:0007669"/>
    <property type="project" value="UniProtKB-UniRule"/>
</dbReference>
<comment type="catalytic activity">
    <reaction evidence="9 10">
        <text>oxaloacetate + phosphate = phosphoenolpyruvate + hydrogencarbonate</text>
        <dbReference type="Rhea" id="RHEA:28370"/>
        <dbReference type="ChEBI" id="CHEBI:16452"/>
        <dbReference type="ChEBI" id="CHEBI:17544"/>
        <dbReference type="ChEBI" id="CHEBI:43474"/>
        <dbReference type="ChEBI" id="CHEBI:58702"/>
        <dbReference type="EC" id="4.1.1.31"/>
    </reaction>
</comment>
<evidence type="ECO:0000256" key="3">
    <source>
        <dbReference type="ARBA" id="ARBA00008346"/>
    </source>
</evidence>
<evidence type="ECO:0000256" key="12">
    <source>
        <dbReference type="PROSITE-ProRule" id="PRU10112"/>
    </source>
</evidence>
<comment type="cofactor">
    <cofactor evidence="1 10">
        <name>Mg(2+)</name>
        <dbReference type="ChEBI" id="CHEBI:18420"/>
    </cofactor>
</comment>
<evidence type="ECO:0000256" key="2">
    <source>
        <dbReference type="ARBA" id="ARBA00003670"/>
    </source>
</evidence>
<protein>
    <recommendedName>
        <fullName evidence="5 10">Phosphoenolpyruvate carboxylase</fullName>
        <shortName evidence="10">PEPC</shortName>
        <shortName evidence="10">PEPCase</shortName>
        <ecNumber evidence="4 10">4.1.1.31</ecNumber>
    </recommendedName>
</protein>
<organism evidence="13 14">
    <name type="scientific">Aestuariirhabdus litorea</name>
    <dbReference type="NCBI Taxonomy" id="2528527"/>
    <lineage>
        <taxon>Bacteria</taxon>
        <taxon>Pseudomonadati</taxon>
        <taxon>Pseudomonadota</taxon>
        <taxon>Gammaproteobacteria</taxon>
        <taxon>Oceanospirillales</taxon>
        <taxon>Aestuariirhabdaceae</taxon>
        <taxon>Aestuariirhabdus</taxon>
    </lineage>
</organism>
<dbReference type="Pfam" id="PF00311">
    <property type="entry name" value="PEPcase"/>
    <property type="match status" value="1"/>
</dbReference>
<evidence type="ECO:0000313" key="13">
    <source>
        <dbReference type="EMBL" id="RRJ84091.1"/>
    </source>
</evidence>
<evidence type="ECO:0000256" key="8">
    <source>
        <dbReference type="ARBA" id="ARBA00023300"/>
    </source>
</evidence>
<evidence type="ECO:0000256" key="11">
    <source>
        <dbReference type="PROSITE-ProRule" id="PRU10111"/>
    </source>
</evidence>
<keyword evidence="13" id="KW-0670">Pyruvate</keyword>
<dbReference type="PANTHER" id="PTHR30523:SF6">
    <property type="entry name" value="PHOSPHOENOLPYRUVATE CARBOXYLASE"/>
    <property type="match status" value="1"/>
</dbReference>
<dbReference type="PRINTS" id="PR00150">
    <property type="entry name" value="PEPCARBXLASE"/>
</dbReference>
<dbReference type="SUPFAM" id="SSF51621">
    <property type="entry name" value="Phosphoenolpyruvate/pyruvate domain"/>
    <property type="match status" value="1"/>
</dbReference>
<reference evidence="13 14" key="1">
    <citation type="submission" date="2018-08" db="EMBL/GenBank/DDBJ databases">
        <authorList>
            <person name="Khan S.A."/>
        </authorList>
    </citation>
    <scope>NUCLEOTIDE SEQUENCE [LARGE SCALE GENOMIC DNA]</scope>
    <source>
        <strain evidence="13 14">GTF-13</strain>
    </source>
</reference>
<evidence type="ECO:0000256" key="10">
    <source>
        <dbReference type="HAMAP-Rule" id="MF_00595"/>
    </source>
</evidence>
<comment type="function">
    <text evidence="2 10">Forms oxaloacetate, a four-carbon dicarboxylic acid source for the tricarboxylic acid cycle.</text>
</comment>
<dbReference type="PROSITE" id="PS00393">
    <property type="entry name" value="PEPCASE_2"/>
    <property type="match status" value="1"/>
</dbReference>
<dbReference type="Gene3D" id="1.20.1440.90">
    <property type="entry name" value="Phosphoenolpyruvate/pyruvate domain"/>
    <property type="match status" value="1"/>
</dbReference>
<dbReference type="AlphaFoldDB" id="A0A3P3VMV3"/>
<evidence type="ECO:0000256" key="6">
    <source>
        <dbReference type="ARBA" id="ARBA00022842"/>
    </source>
</evidence>
<keyword evidence="14" id="KW-1185">Reference proteome</keyword>
<comment type="subunit">
    <text evidence="10">Homotetramer.</text>
</comment>
<reference evidence="13 14" key="2">
    <citation type="submission" date="2018-12" db="EMBL/GenBank/DDBJ databases">
        <title>Simiduia agarivorans gen. nov., sp. nov., a marine, agarolytic bacterium isolated from shallow coastal water from Keelung, Taiwan.</title>
        <authorList>
            <person name="Shieh W.Y."/>
        </authorList>
    </citation>
    <scope>NUCLEOTIDE SEQUENCE [LARGE SCALE GENOMIC DNA]</scope>
    <source>
        <strain evidence="13 14">GTF-13</strain>
    </source>
</reference>
<evidence type="ECO:0000256" key="4">
    <source>
        <dbReference type="ARBA" id="ARBA00012305"/>
    </source>
</evidence>
<keyword evidence="8 10" id="KW-0120">Carbon dioxide fixation</keyword>
<dbReference type="EC" id="4.1.1.31" evidence="4 10"/>
<accession>A0A3P3VMV3</accession>
<comment type="caution">
    <text evidence="13">The sequence shown here is derived from an EMBL/GenBank/DDBJ whole genome shotgun (WGS) entry which is preliminary data.</text>
</comment>
<dbReference type="GO" id="GO:0008964">
    <property type="term" value="F:phosphoenolpyruvate carboxylase activity"/>
    <property type="evidence" value="ECO:0007669"/>
    <property type="project" value="UniProtKB-UniRule"/>
</dbReference>
<dbReference type="HAMAP" id="MF_00595">
    <property type="entry name" value="PEPcase_type1"/>
    <property type="match status" value="1"/>
</dbReference>
<dbReference type="GO" id="GO:0000287">
    <property type="term" value="F:magnesium ion binding"/>
    <property type="evidence" value="ECO:0007669"/>
    <property type="project" value="UniProtKB-UniRule"/>
</dbReference>
<comment type="similarity">
    <text evidence="3 10">Belongs to the PEPCase type 1 family.</text>
</comment>
<dbReference type="InterPro" id="IPR033129">
    <property type="entry name" value="PEPCASE_His_AS"/>
</dbReference>
<evidence type="ECO:0000256" key="9">
    <source>
        <dbReference type="ARBA" id="ARBA00048995"/>
    </source>
</evidence>
<evidence type="ECO:0000256" key="1">
    <source>
        <dbReference type="ARBA" id="ARBA00001946"/>
    </source>
</evidence>
<dbReference type="RefSeq" id="WP_125014517.1">
    <property type="nucleotide sequence ID" value="NZ_QWEZ01000001.1"/>
</dbReference>
<dbReference type="InterPro" id="IPR018129">
    <property type="entry name" value="PEP_COase_Lys_AS"/>
</dbReference>
<dbReference type="GO" id="GO:0005829">
    <property type="term" value="C:cytosol"/>
    <property type="evidence" value="ECO:0007669"/>
    <property type="project" value="TreeGrafter"/>
</dbReference>
<keyword evidence="7 10" id="KW-0456">Lyase</keyword>
<gene>
    <name evidence="10" type="primary">ppc</name>
    <name evidence="13" type="ORF">D0544_02925</name>
</gene>
<sequence>MAKRDKHGALRDDVRLLGELLGDTIRIQAGQAVFDKIEQIRALAKAGRHGEDSEALLAVMAELGEEELVPVARAFSHFLNYANIAEQHHRVRRRRAYQCDSKAPPQEGSLAELVPRLLEQGVDPERVQQTLSELRVELVLTAHPTEVTRRTLLRKYEDIGEILGALDHPDLTLREREAQLNRLRRRIVAAWHSDEIRHRRPSPVDEAKWGFAAIEATLWEAVPETLREIDRVLRQHTGLRLPLASVPLRIASWMGGDRDGNPNVTAAVTEEVILLARWKAADLLLRDIRELRADLSMVDANDALRARVGDHPEPYRELLREVRARLENTRDWAEARLKGEELNVPVYLHDAELLEPLELIHRSLLDCDMEAIAEGSLVNIIRRVHCFGLALLPLDVRQESTRHAEAINEITEYLGLGRYLDWDEDQKQRFLLAELQNRRPLIPADLPASDEVAEVLETFRTLAGQPAAALGAYIISMATAPSDVLAVRLLQQSCGCRQPQRIVPLFETLSDLEGAADTLEQLLAIDWYRKDIQGRHEVMIGYSDSAKDAGFFAASWAQYRVQEQLSEVCRRHGVHLTLFHGRGGSVSRGGGPAHAALLSQPPGTVNGAVRVTEQGEMIQFKFGVMGLALRNLELYTSATLEATLAPPPAPRQSWRDMMQTLAERTVVEYRRVVRDDPRFVPYFRTVTPELELRRLALGSRPAKRHVSGGVESLRAIPWVFAWTQMRLMLPAWLGTGRSLAEQVEQGRLELLQEMDRNWSFFRMLLDMQEMVLAKADSRVADHYERYLLQEETLVSLGEELRSGLREAVEVLQTISGESLLARIPVLRRSIDVRNPYVDPLHILQVELMRRLRELGEQGDNTLEQGLMISIAGIAAGLRNTG</sequence>
<dbReference type="GO" id="GO:0006099">
    <property type="term" value="P:tricarboxylic acid cycle"/>
    <property type="evidence" value="ECO:0007669"/>
    <property type="project" value="InterPro"/>
</dbReference>
<evidence type="ECO:0000313" key="14">
    <source>
        <dbReference type="Proteomes" id="UP000280792"/>
    </source>
</evidence>
<feature type="active site" evidence="10 12">
    <location>
        <position position="547"/>
    </location>
</feature>
<dbReference type="EMBL" id="QWEZ01000001">
    <property type="protein sequence ID" value="RRJ84091.1"/>
    <property type="molecule type" value="Genomic_DNA"/>
</dbReference>
<dbReference type="NCBIfam" id="NF000584">
    <property type="entry name" value="PRK00009.1"/>
    <property type="match status" value="1"/>
</dbReference>
<keyword evidence="6 10" id="KW-0460">Magnesium</keyword>
<dbReference type="InterPro" id="IPR022805">
    <property type="entry name" value="PEP_COase_bac/pln-type"/>
</dbReference>
<dbReference type="GO" id="GO:0015977">
    <property type="term" value="P:carbon fixation"/>
    <property type="evidence" value="ECO:0007669"/>
    <property type="project" value="UniProtKB-UniRule"/>
</dbReference>
<feature type="active site" evidence="10 11">
    <location>
        <position position="143"/>
    </location>
</feature>
<dbReference type="PROSITE" id="PS00781">
    <property type="entry name" value="PEPCASE_1"/>
    <property type="match status" value="1"/>
</dbReference>
<proteinExistence type="inferred from homology"/>
<evidence type="ECO:0000256" key="7">
    <source>
        <dbReference type="ARBA" id="ARBA00023239"/>
    </source>
</evidence>
<dbReference type="PANTHER" id="PTHR30523">
    <property type="entry name" value="PHOSPHOENOLPYRUVATE CARBOXYLASE"/>
    <property type="match status" value="1"/>
</dbReference>
<dbReference type="InterPro" id="IPR021135">
    <property type="entry name" value="PEP_COase"/>
</dbReference>
<evidence type="ECO:0000256" key="5">
    <source>
        <dbReference type="ARBA" id="ARBA00022419"/>
    </source>
</evidence>
<dbReference type="Proteomes" id="UP000280792">
    <property type="component" value="Unassembled WGS sequence"/>
</dbReference>
<dbReference type="InterPro" id="IPR015813">
    <property type="entry name" value="Pyrv/PenolPyrv_kinase-like_dom"/>
</dbReference>
<name>A0A3P3VMV3_9GAMM</name>